<comment type="caution">
    <text evidence="12">The sequence shown here is derived from an EMBL/GenBank/DDBJ whole genome shotgun (WGS) entry which is preliminary data.</text>
</comment>
<dbReference type="InterPro" id="IPR002176">
    <property type="entry name" value="X-over_junc_endoDNase_RuvC"/>
</dbReference>
<evidence type="ECO:0000256" key="6">
    <source>
        <dbReference type="ARBA" id="ARBA00022763"/>
    </source>
</evidence>
<dbReference type="GO" id="GO:0008821">
    <property type="term" value="F:crossover junction DNA endonuclease activity"/>
    <property type="evidence" value="ECO:0007669"/>
    <property type="project" value="InterPro"/>
</dbReference>
<proteinExistence type="inferred from homology"/>
<dbReference type="GO" id="GO:0006281">
    <property type="term" value="P:DNA repair"/>
    <property type="evidence" value="ECO:0007669"/>
    <property type="project" value="UniProtKB-KW"/>
</dbReference>
<dbReference type="EMBL" id="LAZR01058046">
    <property type="protein sequence ID" value="KKK70738.1"/>
    <property type="molecule type" value="Genomic_DNA"/>
</dbReference>
<dbReference type="PRINTS" id="PR00696">
    <property type="entry name" value="RSOLVASERUVC"/>
</dbReference>
<keyword evidence="8" id="KW-0460">Magnesium</keyword>
<keyword evidence="2" id="KW-0963">Cytoplasm</keyword>
<dbReference type="Gene3D" id="3.30.420.10">
    <property type="entry name" value="Ribonuclease H-like superfamily/Ribonuclease H"/>
    <property type="match status" value="1"/>
</dbReference>
<evidence type="ECO:0000256" key="9">
    <source>
        <dbReference type="ARBA" id="ARBA00023125"/>
    </source>
</evidence>
<evidence type="ECO:0000256" key="3">
    <source>
        <dbReference type="ARBA" id="ARBA00022722"/>
    </source>
</evidence>
<dbReference type="AlphaFoldDB" id="A0A0F8XP21"/>
<keyword evidence="7" id="KW-0378">Hydrolase</keyword>
<keyword evidence="9" id="KW-0238">DNA-binding</keyword>
<organism evidence="12">
    <name type="scientific">marine sediment metagenome</name>
    <dbReference type="NCBI Taxonomy" id="412755"/>
    <lineage>
        <taxon>unclassified sequences</taxon>
        <taxon>metagenomes</taxon>
        <taxon>ecological metagenomes</taxon>
    </lineage>
</organism>
<comment type="similarity">
    <text evidence="1">Belongs to the RuvC family.</text>
</comment>
<sequence length="168" mass="18662">MEKDTQIILGIDPGTKVTGYGILRVHNNQYQALDFGCIRPPYKLELSKRYYIIFDSIEKLIQKYKPTAVSVETQFVQKNIQSAIKLGMARGCAIIAAEKNSTPIFEYAPRSAKLAVVGKGSASKEQVSRMLKMLLNLQIDKIPEDAADALSLAICHANKTSFANKIRI</sequence>
<evidence type="ECO:0000256" key="1">
    <source>
        <dbReference type="ARBA" id="ARBA00009518"/>
    </source>
</evidence>
<dbReference type="PANTHER" id="PTHR30194">
    <property type="entry name" value="CROSSOVER JUNCTION ENDODEOXYRIBONUCLEASE RUVC"/>
    <property type="match status" value="1"/>
</dbReference>
<keyword evidence="11" id="KW-0234">DNA repair</keyword>
<dbReference type="Pfam" id="PF02075">
    <property type="entry name" value="RuvC"/>
    <property type="match status" value="1"/>
</dbReference>
<evidence type="ECO:0000256" key="11">
    <source>
        <dbReference type="ARBA" id="ARBA00023204"/>
    </source>
</evidence>
<dbReference type="InterPro" id="IPR012337">
    <property type="entry name" value="RNaseH-like_sf"/>
</dbReference>
<evidence type="ECO:0000256" key="5">
    <source>
        <dbReference type="ARBA" id="ARBA00022759"/>
    </source>
</evidence>
<evidence type="ECO:0000256" key="4">
    <source>
        <dbReference type="ARBA" id="ARBA00022723"/>
    </source>
</evidence>
<keyword evidence="10" id="KW-0233">DNA recombination</keyword>
<dbReference type="PANTHER" id="PTHR30194:SF3">
    <property type="entry name" value="CROSSOVER JUNCTION ENDODEOXYRIBONUCLEASE RUVC"/>
    <property type="match status" value="1"/>
</dbReference>
<reference evidence="12" key="1">
    <citation type="journal article" date="2015" name="Nature">
        <title>Complex archaea that bridge the gap between prokaryotes and eukaryotes.</title>
        <authorList>
            <person name="Spang A."/>
            <person name="Saw J.H."/>
            <person name="Jorgensen S.L."/>
            <person name="Zaremba-Niedzwiedzka K."/>
            <person name="Martijn J."/>
            <person name="Lind A.E."/>
            <person name="van Eijk R."/>
            <person name="Schleper C."/>
            <person name="Guy L."/>
            <person name="Ettema T.J."/>
        </authorList>
    </citation>
    <scope>NUCLEOTIDE SEQUENCE</scope>
</reference>
<gene>
    <name evidence="12" type="ORF">LCGC14_2920960</name>
</gene>
<dbReference type="PROSITE" id="PS01321">
    <property type="entry name" value="RUVC"/>
    <property type="match status" value="1"/>
</dbReference>
<dbReference type="FunFam" id="3.30.420.10:FF:000002">
    <property type="entry name" value="Crossover junction endodeoxyribonuclease RuvC"/>
    <property type="match status" value="1"/>
</dbReference>
<dbReference type="CDD" id="cd16962">
    <property type="entry name" value="RuvC"/>
    <property type="match status" value="1"/>
</dbReference>
<accession>A0A0F8XP21</accession>
<dbReference type="GO" id="GO:0046872">
    <property type="term" value="F:metal ion binding"/>
    <property type="evidence" value="ECO:0007669"/>
    <property type="project" value="UniProtKB-KW"/>
</dbReference>
<evidence type="ECO:0000313" key="12">
    <source>
        <dbReference type="EMBL" id="KKK70738.1"/>
    </source>
</evidence>
<dbReference type="HAMAP" id="MF_00034">
    <property type="entry name" value="RuvC"/>
    <property type="match status" value="1"/>
</dbReference>
<evidence type="ECO:0000256" key="8">
    <source>
        <dbReference type="ARBA" id="ARBA00022842"/>
    </source>
</evidence>
<evidence type="ECO:0000256" key="10">
    <source>
        <dbReference type="ARBA" id="ARBA00023172"/>
    </source>
</evidence>
<dbReference type="GO" id="GO:0003677">
    <property type="term" value="F:DNA binding"/>
    <property type="evidence" value="ECO:0007669"/>
    <property type="project" value="UniProtKB-KW"/>
</dbReference>
<evidence type="ECO:0000256" key="2">
    <source>
        <dbReference type="ARBA" id="ARBA00022490"/>
    </source>
</evidence>
<name>A0A0F8XP21_9ZZZZ</name>
<dbReference type="GO" id="GO:0006310">
    <property type="term" value="P:DNA recombination"/>
    <property type="evidence" value="ECO:0007669"/>
    <property type="project" value="UniProtKB-KW"/>
</dbReference>
<keyword evidence="5" id="KW-0255">Endonuclease</keyword>
<evidence type="ECO:0000256" key="7">
    <source>
        <dbReference type="ARBA" id="ARBA00022801"/>
    </source>
</evidence>
<keyword evidence="4" id="KW-0479">Metal-binding</keyword>
<keyword evidence="6" id="KW-0227">DNA damage</keyword>
<dbReference type="NCBIfam" id="TIGR00228">
    <property type="entry name" value="ruvC"/>
    <property type="match status" value="1"/>
</dbReference>
<dbReference type="SUPFAM" id="SSF53098">
    <property type="entry name" value="Ribonuclease H-like"/>
    <property type="match status" value="1"/>
</dbReference>
<dbReference type="InterPro" id="IPR020563">
    <property type="entry name" value="X-over_junc_endoDNase_Mg_BS"/>
</dbReference>
<keyword evidence="3" id="KW-0540">Nuclease</keyword>
<protein>
    <submittedName>
        <fullName evidence="12">Uncharacterized protein</fullName>
    </submittedName>
</protein>
<dbReference type="InterPro" id="IPR036397">
    <property type="entry name" value="RNaseH_sf"/>
</dbReference>